<dbReference type="InterPro" id="IPR011993">
    <property type="entry name" value="PH-like_dom_sf"/>
</dbReference>
<dbReference type="EMBL" id="QPMM01000019">
    <property type="protein sequence ID" value="RFS18799.1"/>
    <property type="molecule type" value="Genomic_DNA"/>
</dbReference>
<evidence type="ECO:0000313" key="2">
    <source>
        <dbReference type="EMBL" id="RFS18799.1"/>
    </source>
</evidence>
<comment type="caution">
    <text evidence="2">The sequence shown here is derived from an EMBL/GenBank/DDBJ whole genome shotgun (WGS) entry which is preliminary data.</text>
</comment>
<proteinExistence type="predicted"/>
<organism evidence="2 3">
    <name type="scientific">Chitinophaga silvatica</name>
    <dbReference type="NCBI Taxonomy" id="2282649"/>
    <lineage>
        <taxon>Bacteria</taxon>
        <taxon>Pseudomonadati</taxon>
        <taxon>Bacteroidota</taxon>
        <taxon>Chitinophagia</taxon>
        <taxon>Chitinophagales</taxon>
        <taxon>Chitinophagaceae</taxon>
        <taxon>Chitinophaga</taxon>
    </lineage>
</organism>
<sequence>MRREPLDQLKEFITKESISFPEIQFDGRKVQFTTSGLNSNSFWMLFGIGLSIALMIKYILLVGLILFGFGFYGLWYDLEVANNFVIDFDSKHCVLHRKNPFRVLFFFMRKEITFPISDIASFSYRSSRHSSDMRRYRFYVFLKDGTEYLFSDIKSEDHAREIVKYLNNAIWQKLSF</sequence>
<dbReference type="OrthoDB" id="9866636at2"/>
<evidence type="ECO:0000256" key="1">
    <source>
        <dbReference type="SAM" id="Phobius"/>
    </source>
</evidence>
<dbReference type="RefSeq" id="WP_116978884.1">
    <property type="nucleotide sequence ID" value="NZ_QPMM01000019.1"/>
</dbReference>
<feature type="transmembrane region" description="Helical" evidence="1">
    <location>
        <begin position="42"/>
        <end position="75"/>
    </location>
</feature>
<reference evidence="2 3" key="1">
    <citation type="submission" date="2018-07" db="EMBL/GenBank/DDBJ databases">
        <title>Chitinophaga K2CV101002-2 sp. nov., isolated from a monsoon evergreen broad-leaved forest soil.</title>
        <authorList>
            <person name="Lv Y."/>
        </authorList>
    </citation>
    <scope>NUCLEOTIDE SEQUENCE [LARGE SCALE GENOMIC DNA]</scope>
    <source>
        <strain evidence="2 3">GDMCC 1.1288</strain>
    </source>
</reference>
<keyword evidence="3" id="KW-1185">Reference proteome</keyword>
<dbReference type="Proteomes" id="UP000260644">
    <property type="component" value="Unassembled WGS sequence"/>
</dbReference>
<evidence type="ECO:0000313" key="3">
    <source>
        <dbReference type="Proteomes" id="UP000260644"/>
    </source>
</evidence>
<protein>
    <submittedName>
        <fullName evidence="2">Uncharacterized protein</fullName>
    </submittedName>
</protein>
<gene>
    <name evidence="2" type="ORF">DVR12_26740</name>
</gene>
<keyword evidence="1" id="KW-0812">Transmembrane</keyword>
<dbReference type="Gene3D" id="2.30.29.30">
    <property type="entry name" value="Pleckstrin-homology domain (PH domain)/Phosphotyrosine-binding domain (PTB)"/>
    <property type="match status" value="1"/>
</dbReference>
<name>A0A3E1Y284_9BACT</name>
<keyword evidence="1" id="KW-0472">Membrane</keyword>
<dbReference type="AlphaFoldDB" id="A0A3E1Y284"/>
<accession>A0A3E1Y284</accession>
<keyword evidence="1" id="KW-1133">Transmembrane helix</keyword>